<dbReference type="AlphaFoldDB" id="A0A654IJ93"/>
<reference evidence="2" key="1">
    <citation type="submission" date="2019-11" db="EMBL/GenBank/DDBJ databases">
        <authorList>
            <person name="Falquet L."/>
            <person name="Falquet L."/>
        </authorList>
    </citation>
    <scope>NUCLEOTIDE SEQUENCE</scope>
    <source>
        <strain evidence="3">14/OD_0492</strain>
        <strain evidence="2">8756-13</strain>
    </source>
</reference>
<feature type="transmembrane region" description="Helical" evidence="1">
    <location>
        <begin position="7"/>
        <end position="25"/>
    </location>
</feature>
<proteinExistence type="predicted"/>
<protein>
    <submittedName>
        <fullName evidence="2">Uncharacterized protein</fullName>
    </submittedName>
</protein>
<dbReference type="Proteomes" id="UP001178743">
    <property type="component" value="Chromosome"/>
</dbReference>
<accession>A0A654IJ93</accession>
<feature type="transmembrane region" description="Helical" evidence="1">
    <location>
        <begin position="31"/>
        <end position="50"/>
    </location>
</feature>
<name>A0A654IJ93_9MOLU</name>
<feature type="transmembrane region" description="Helical" evidence="1">
    <location>
        <begin position="107"/>
        <end position="132"/>
    </location>
</feature>
<organism evidence="2">
    <name type="scientific">Mycoplasma feriruminatoris</name>
    <dbReference type="NCBI Taxonomy" id="1179777"/>
    <lineage>
        <taxon>Bacteria</taxon>
        <taxon>Bacillati</taxon>
        <taxon>Mycoplasmatota</taxon>
        <taxon>Mollicutes</taxon>
        <taxon>Mycoplasmataceae</taxon>
        <taxon>Mycoplasma</taxon>
    </lineage>
</organism>
<feature type="transmembrane region" description="Helical" evidence="1">
    <location>
        <begin position="62"/>
        <end position="87"/>
    </location>
</feature>
<keyword evidence="1" id="KW-0812">Transmembrane</keyword>
<evidence type="ECO:0000256" key="1">
    <source>
        <dbReference type="SAM" id="Phobius"/>
    </source>
</evidence>
<evidence type="ECO:0000313" key="3">
    <source>
        <dbReference type="EMBL" id="VZR99889.1"/>
    </source>
</evidence>
<feature type="transmembrane region" description="Helical" evidence="1">
    <location>
        <begin position="212"/>
        <end position="232"/>
    </location>
</feature>
<dbReference type="NCBIfam" id="NF045848">
    <property type="entry name" value="MMCAP2_0566_fam"/>
    <property type="match status" value="1"/>
</dbReference>
<dbReference type="EMBL" id="CP104008">
    <property type="protein sequence ID" value="WFQ92675.1"/>
    <property type="molecule type" value="Genomic_DNA"/>
</dbReference>
<sequence>MLFDGIIWAVFVAFYTLLVRLPLIFLNVVLLLFNLIAIGLPQYLLFGISLNGSFNNISLPLLFIRLSIISVIVFVILFVISAIRIHFQKGDEPNPIRIAMKNSIMGTIWLIVIPLVLFAIHSIFNVILTLILGKETASISHVIFLSLRNAEWKNISSIEWEKMAINNFVFDYEVYNKLQTGQGSVLIIIGGLVSIATLIPLLLGLLTLVQKIFQMFFLFVISPFIASASVSDDGKRMKQFQEMYMAKTVSILAIIISLQLFAAFLSRASNWVFTLELLNKNSELDYYAKMLLILGLSAGGAVGAAGISSEITAFVGESTSVRETLGETKNLISQGISLGGAVGAVGGFAKNAGLRFAKGRSAVNFSRDKKNLKKKLKSGHILSNEYKEGLNKLYSQRQADDIHKFQSSENVNKFKNDFLKAHNDFNNKISDTIPEQFQQLNLNDFKKSEFELNEMIKFNSDKIKANDWMIKNLESNNIDGSFDSEINRIKQRNRELTTRHDNLNNFLSIKTNGKESKWTLKNRRRHLEPQKNKILDNYRIKDKKKRDK</sequence>
<dbReference type="RefSeq" id="WP_278307739.1">
    <property type="nucleotide sequence ID" value="NZ_CP104008.1"/>
</dbReference>
<feature type="transmembrane region" description="Helical" evidence="1">
    <location>
        <begin position="244"/>
        <end position="266"/>
    </location>
</feature>
<keyword evidence="1" id="KW-0472">Membrane</keyword>
<feature type="transmembrane region" description="Helical" evidence="1">
    <location>
        <begin position="286"/>
        <end position="307"/>
    </location>
</feature>
<evidence type="ECO:0000313" key="4">
    <source>
        <dbReference type="EMBL" id="WFQ92675.1"/>
    </source>
</evidence>
<feature type="transmembrane region" description="Helical" evidence="1">
    <location>
        <begin position="185"/>
        <end position="206"/>
    </location>
</feature>
<evidence type="ECO:0000313" key="2">
    <source>
        <dbReference type="EMBL" id="VZR97374.1"/>
    </source>
</evidence>
<dbReference type="NCBIfam" id="NF045889">
    <property type="entry name" value="ICE_Mbov_0396_TM"/>
    <property type="match status" value="1"/>
</dbReference>
<dbReference type="EMBL" id="LR739237">
    <property type="protein sequence ID" value="VZR99889.1"/>
    <property type="molecule type" value="Genomic_DNA"/>
</dbReference>
<gene>
    <name evidence="2" type="ORF">MF5295_00281</name>
    <name evidence="3" type="ORF">MF5582_00315</name>
    <name evidence="4" type="ORF">MFERI14822_00464</name>
</gene>
<keyword evidence="1" id="KW-1133">Transmembrane helix</keyword>
<dbReference type="EMBL" id="LR739235">
    <property type="protein sequence ID" value="VZR97374.1"/>
    <property type="molecule type" value="Genomic_DNA"/>
</dbReference>
<reference evidence="4" key="2">
    <citation type="submission" date="2022-06" db="EMBL/GenBank/DDBJ databases">
        <title>Comparative genomic analysis of Mycoplasma feriruminatoris and the Mycoplasma mycoides cluster.</title>
        <authorList>
            <person name="Baby V."/>
            <person name="Ambroset C."/>
            <person name="Gaurivaud P."/>
            <person name="Boury C."/>
            <person name="Guichoux E."/>
            <person name="Lartigue C."/>
            <person name="Tardy F."/>
            <person name="Sirand-Pugnet P."/>
        </authorList>
    </citation>
    <scope>NUCLEOTIDE SEQUENCE</scope>
    <source>
        <strain evidence="4">L14822</strain>
    </source>
</reference>